<feature type="compositionally biased region" description="Basic residues" evidence="1">
    <location>
        <begin position="1049"/>
        <end position="1063"/>
    </location>
</feature>
<reference evidence="3 4" key="1">
    <citation type="submission" date="2024-10" db="EMBL/GenBank/DDBJ databases">
        <title>Updated reference genomes for cyclostephanoid diatoms.</title>
        <authorList>
            <person name="Roberts W.R."/>
            <person name="Alverson A.J."/>
        </authorList>
    </citation>
    <scope>NUCLEOTIDE SEQUENCE [LARGE SCALE GENOMIC DNA]</scope>
    <source>
        <strain evidence="3 4">AJA010-31</strain>
    </source>
</reference>
<organism evidence="3 4">
    <name type="scientific">Cyclotella atomus</name>
    <dbReference type="NCBI Taxonomy" id="382360"/>
    <lineage>
        <taxon>Eukaryota</taxon>
        <taxon>Sar</taxon>
        <taxon>Stramenopiles</taxon>
        <taxon>Ochrophyta</taxon>
        <taxon>Bacillariophyta</taxon>
        <taxon>Coscinodiscophyceae</taxon>
        <taxon>Thalassiosirophycidae</taxon>
        <taxon>Stephanodiscales</taxon>
        <taxon>Stephanodiscaceae</taxon>
        <taxon>Cyclotella</taxon>
    </lineage>
</organism>
<dbReference type="InterPro" id="IPR037185">
    <property type="entry name" value="EmrE-like"/>
</dbReference>
<feature type="compositionally biased region" description="Basic and acidic residues" evidence="1">
    <location>
        <begin position="47"/>
        <end position="74"/>
    </location>
</feature>
<feature type="compositionally biased region" description="Polar residues" evidence="1">
    <location>
        <begin position="79"/>
        <end position="91"/>
    </location>
</feature>
<feature type="compositionally biased region" description="Basic and acidic residues" evidence="1">
    <location>
        <begin position="627"/>
        <end position="637"/>
    </location>
</feature>
<sequence>MSDVGVDWVRGISYSILASIIGGASKLSIRKSWLIAAELKQRAHLQTHHDSEDLDLTKPKGSDAYQSKDNDKIPPLEVSGSSRTESTQEDSPNPNDDDNYFFFNPLREPNQIISMETSKYKQKTISCILYISGMIGMTFLNPLFCVLAMKYSNPSMLAPFSGLTLVWVVLFSGYAIGEPASSRQQVACALIIFGQVTVAAFGDHTNKSDVTVDELVSASNAITTYSFFPHPIPYPLLINLDPNRIHSAHNMAEEPLNYIDYLSRTFSDDVDKNSATLPRRNGRTNSLSSVELSSLFEPQEKRLDINNDASDRDDDTSIPSKMSEQNPLALTEKSKLLDEDMRQKRTPPPPGRRKRGLSPAQAKRKVFSPGGIALSTSEFSMMGTITEEGSDDEEEDIVMEVMDFIEDEIDGHTYDELIPLQLRMALEDQIFGWDHFLSSIVGHIVYTVGSYLLAFWIITYIVQRQVPWGHYDATTKSNPWHMPHGVFAFIRTTISLSSALSTFRTIRRRRHVWLRQPYGASEQLSGREMRRRDSQLEEADQRAKRFVLGSKLWTKLQKSYLKKKEGYLARRVNKKLMKARKMFERRHRQRAKLITSSSHSSLLALADSEQKSDSTNKRPVASALARHGHESSHHERVRMLASAGSVRKRTGSLDYTSGEEDAGSVGGSSIGTAYTVSDYHGFYPGNIKNGSTLPTFAMESVSHDQMPFAHGEIKNVPYVHGGFFGAAPFMLTNPHWIGILRILMPDVYVEISRRASYAPAPKLIHWAENNPVVAAYGTAHELEFSGKVPTLEWDVFLDPYLVKRVEIVLNEKEAFIQRQKEARERASKAKENGERATDSKEDDNGDAAESNPSQPTNHSSERLVLKYYDTEIRRRTALLVDRMLIAHGNALQLIMEQTGYLKKYNFSRVKRTRKTLGGGIFARQWLAVYSEAMKLGLGADEIFDDDESIESETIASLGTQDDALDDDKDIHNADDGSQDTKETDQTSGGKPVAPPRQIYMRRSTVDEEDAENDDDDDMSNDKTTAESAIISEPSPEKAPNLTPKDTRSSGRKRKPSRTPKKKHDGVITSLKELSAVPDKPISESIQLLKQIMQCSAPFGLLLDMKSRHVSRRVWAVVVDFLRDSGARVEGIASFFVEEIRDISQYCRVGVNEIIFFHSAGDVQLSCNKGLVKRGDRVFFNAGSLLWDYPNLYDAVEVRNILFHRLQPCFDGENIKESYRLKPYARVVKRAVSSPRNDATDAESETCDESTVGEEEDSTTSDLFTRLLLADRHRRSVRDNEDFTYEEIPDGSICSTIQEYKEHYQLSIGLYVQEFAIDEAAISLIVKYVNLNSHVYDLGLSWGGVNGLTVKGIQPGRFTATEGLWNQRYAGMPWRKDLKPSHSAVD</sequence>
<feature type="transmembrane region" description="Helical" evidence="2">
    <location>
        <begin position="127"/>
        <end position="149"/>
    </location>
</feature>
<feature type="transmembrane region" description="Helical" evidence="2">
    <location>
        <begin position="440"/>
        <end position="462"/>
    </location>
</feature>
<feature type="compositionally biased region" description="Polar residues" evidence="1">
    <location>
        <begin position="319"/>
        <end position="328"/>
    </location>
</feature>
<accession>A0ABD3MVA1</accession>
<keyword evidence="4" id="KW-1185">Reference proteome</keyword>
<evidence type="ECO:0000313" key="3">
    <source>
        <dbReference type="EMBL" id="KAL3767622.1"/>
    </source>
</evidence>
<evidence type="ECO:0000313" key="4">
    <source>
        <dbReference type="Proteomes" id="UP001530400"/>
    </source>
</evidence>
<feature type="compositionally biased region" description="Basic and acidic residues" evidence="1">
    <location>
        <begin position="968"/>
        <end position="984"/>
    </location>
</feature>
<feature type="region of interest" description="Disordered" evidence="1">
    <location>
        <begin position="271"/>
        <end position="364"/>
    </location>
</feature>
<feature type="region of interest" description="Disordered" evidence="1">
    <location>
        <begin position="1234"/>
        <end position="1256"/>
    </location>
</feature>
<comment type="caution">
    <text evidence="3">The sequence shown here is derived from an EMBL/GenBank/DDBJ whole genome shotgun (WGS) entry which is preliminary data.</text>
</comment>
<feature type="compositionally biased region" description="Basic and acidic residues" evidence="1">
    <location>
        <begin position="820"/>
        <end position="839"/>
    </location>
</feature>
<feature type="region of interest" description="Disordered" evidence="1">
    <location>
        <begin position="605"/>
        <end position="637"/>
    </location>
</feature>
<dbReference type="Proteomes" id="UP001530400">
    <property type="component" value="Unassembled WGS sequence"/>
</dbReference>
<dbReference type="Gene3D" id="1.10.3730.20">
    <property type="match status" value="1"/>
</dbReference>
<dbReference type="EMBL" id="JALLPJ020001361">
    <property type="protein sequence ID" value="KAL3767622.1"/>
    <property type="molecule type" value="Genomic_DNA"/>
</dbReference>
<keyword evidence="2" id="KW-1133">Transmembrane helix</keyword>
<feature type="compositionally biased region" description="Basic residues" evidence="1">
    <location>
        <begin position="351"/>
        <end position="364"/>
    </location>
</feature>
<feature type="compositionally biased region" description="Acidic residues" evidence="1">
    <location>
        <begin position="1006"/>
        <end position="1018"/>
    </location>
</feature>
<dbReference type="SUPFAM" id="SSF103481">
    <property type="entry name" value="Multidrug resistance efflux transporter EmrE"/>
    <property type="match status" value="1"/>
</dbReference>
<feature type="region of interest" description="Disordered" evidence="1">
    <location>
        <begin position="956"/>
        <end position="1071"/>
    </location>
</feature>
<feature type="compositionally biased region" description="Low complexity" evidence="1">
    <location>
        <begin position="286"/>
        <end position="295"/>
    </location>
</feature>
<feature type="transmembrane region" description="Helical" evidence="2">
    <location>
        <begin position="155"/>
        <end position="176"/>
    </location>
</feature>
<keyword evidence="2" id="KW-0812">Transmembrane</keyword>
<evidence type="ECO:0000256" key="2">
    <source>
        <dbReference type="SAM" id="Phobius"/>
    </source>
</evidence>
<gene>
    <name evidence="3" type="ORF">ACHAWO_011087</name>
</gene>
<keyword evidence="2" id="KW-0472">Membrane</keyword>
<feature type="region of interest" description="Disordered" evidence="1">
    <location>
        <begin position="820"/>
        <end position="860"/>
    </location>
</feature>
<feature type="compositionally biased region" description="Basic and acidic residues" evidence="1">
    <location>
        <begin position="332"/>
        <end position="343"/>
    </location>
</feature>
<feature type="region of interest" description="Disordered" evidence="1">
    <location>
        <begin position="47"/>
        <end position="100"/>
    </location>
</feature>
<name>A0ABD3MVA1_9STRA</name>
<evidence type="ECO:0000256" key="1">
    <source>
        <dbReference type="SAM" id="MobiDB-lite"/>
    </source>
</evidence>
<proteinExistence type="predicted"/>
<feature type="compositionally biased region" description="Acidic residues" evidence="1">
    <location>
        <begin position="1239"/>
        <end position="1256"/>
    </location>
</feature>
<protein>
    <submittedName>
        <fullName evidence="3">Uncharacterized protein</fullName>
    </submittedName>
</protein>